<dbReference type="PANTHER" id="PTHR43024:SF1">
    <property type="entry name" value="UDP-N-ACETYLMURAMOYL-TRIPEPTIDE--D-ALANYL-D-ALANINE LIGASE"/>
    <property type="match status" value="1"/>
</dbReference>
<reference evidence="6 7" key="1">
    <citation type="journal article" date="2016" name="Nat. Commun.">
        <title>Thousands of microbial genomes shed light on interconnected biogeochemical processes in an aquifer system.</title>
        <authorList>
            <person name="Anantharaman K."/>
            <person name="Brown C.T."/>
            <person name="Hug L.A."/>
            <person name="Sharon I."/>
            <person name="Castelle C.J."/>
            <person name="Probst A.J."/>
            <person name="Thomas B.C."/>
            <person name="Singh A."/>
            <person name="Wilkins M.J."/>
            <person name="Karaoz U."/>
            <person name="Brodie E.L."/>
            <person name="Williams K.H."/>
            <person name="Hubbard S.S."/>
            <person name="Banfield J.F."/>
        </authorList>
    </citation>
    <scope>NUCLEOTIDE SEQUENCE [LARGE SCALE GENOMIC DNA]</scope>
</reference>
<evidence type="ECO:0000256" key="1">
    <source>
        <dbReference type="ARBA" id="ARBA00022598"/>
    </source>
</evidence>
<dbReference type="PANTHER" id="PTHR43024">
    <property type="entry name" value="UDP-N-ACETYLMURAMOYL-TRIPEPTIDE--D-ALANYL-D-ALANINE LIGASE"/>
    <property type="match status" value="1"/>
</dbReference>
<dbReference type="InterPro" id="IPR004101">
    <property type="entry name" value="Mur_ligase_C"/>
</dbReference>
<dbReference type="STRING" id="1802603.A3F35_02130"/>
<dbReference type="EMBL" id="MHCZ01000046">
    <property type="protein sequence ID" value="OGY28902.1"/>
    <property type="molecule type" value="Genomic_DNA"/>
</dbReference>
<feature type="domain" description="Mur ligase central" evidence="5">
    <location>
        <begin position="29"/>
        <end position="214"/>
    </location>
</feature>
<keyword evidence="1" id="KW-0436">Ligase</keyword>
<feature type="domain" description="Mur ligase C-terminal" evidence="4">
    <location>
        <begin position="237"/>
        <end position="361"/>
    </location>
</feature>
<dbReference type="AlphaFoldDB" id="A0A1G1WMC2"/>
<keyword evidence="2" id="KW-0547">Nucleotide-binding</keyword>
<dbReference type="InterPro" id="IPR051046">
    <property type="entry name" value="MurCDEF_CellWall_CoF430Synth"/>
</dbReference>
<keyword evidence="3" id="KW-0067">ATP-binding</keyword>
<proteinExistence type="predicted"/>
<evidence type="ECO:0000313" key="6">
    <source>
        <dbReference type="EMBL" id="OGY28902.1"/>
    </source>
</evidence>
<dbReference type="SUPFAM" id="SSF53623">
    <property type="entry name" value="MurD-like peptide ligases, catalytic domain"/>
    <property type="match status" value="1"/>
</dbReference>
<evidence type="ECO:0000259" key="5">
    <source>
        <dbReference type="Pfam" id="PF08245"/>
    </source>
</evidence>
<comment type="caution">
    <text evidence="6">The sequence shown here is derived from an EMBL/GenBank/DDBJ whole genome shotgun (WGS) entry which is preliminary data.</text>
</comment>
<name>A0A1G1WMC2_9BACT</name>
<evidence type="ECO:0008006" key="8">
    <source>
        <dbReference type="Google" id="ProtNLM"/>
    </source>
</evidence>
<dbReference type="Pfam" id="PF08245">
    <property type="entry name" value="Mur_ligase_M"/>
    <property type="match status" value="1"/>
</dbReference>
<dbReference type="InterPro" id="IPR036615">
    <property type="entry name" value="Mur_ligase_C_dom_sf"/>
</dbReference>
<dbReference type="GO" id="GO:0005524">
    <property type="term" value="F:ATP binding"/>
    <property type="evidence" value="ECO:0007669"/>
    <property type="project" value="UniProtKB-KW"/>
</dbReference>
<dbReference type="InterPro" id="IPR013221">
    <property type="entry name" value="Mur_ligase_cen"/>
</dbReference>
<dbReference type="GO" id="GO:0016881">
    <property type="term" value="F:acid-amino acid ligase activity"/>
    <property type="evidence" value="ECO:0007669"/>
    <property type="project" value="InterPro"/>
</dbReference>
<organism evidence="6 7">
    <name type="scientific">Candidatus Woykebacteria bacterium RIFCSPHIGHO2_12_FULL_45_10</name>
    <dbReference type="NCBI Taxonomy" id="1802603"/>
    <lineage>
        <taxon>Bacteria</taxon>
        <taxon>Candidatus Woykeibacteriota</taxon>
    </lineage>
</organism>
<dbReference type="InterPro" id="IPR036565">
    <property type="entry name" value="Mur-like_cat_sf"/>
</dbReference>
<evidence type="ECO:0000256" key="2">
    <source>
        <dbReference type="ARBA" id="ARBA00022741"/>
    </source>
</evidence>
<dbReference type="Gene3D" id="3.40.1190.10">
    <property type="entry name" value="Mur-like, catalytic domain"/>
    <property type="match status" value="1"/>
</dbReference>
<dbReference type="Gene3D" id="3.90.190.20">
    <property type="entry name" value="Mur ligase, C-terminal domain"/>
    <property type="match status" value="1"/>
</dbReference>
<dbReference type="SUPFAM" id="SSF53244">
    <property type="entry name" value="MurD-like peptide ligases, peptide-binding domain"/>
    <property type="match status" value="1"/>
</dbReference>
<evidence type="ECO:0000313" key="7">
    <source>
        <dbReference type="Proteomes" id="UP000178068"/>
    </source>
</evidence>
<protein>
    <recommendedName>
        <fullName evidence="8">Mur ligase central domain-containing protein</fullName>
    </recommendedName>
</protein>
<sequence length="392" mass="43005">MLKQTYHYFERKLAARKMRSLRAKVIALTGSHGKTSTGQAVTTVLSERYKVAQTDLNLDPIYAIPQLIKKLKNEDYAVVELAVDKPGQMQEYLKMVKPTVGVLTGIAPVHADSEHLGSIEGIMKEKSVLLKNLPNEGYLVCNADDPKVVEMSKSTKARLVKYGFSKEADLVIREVKVSLKGTSILLVTKKGSLQLQLKLLGKQQAYVAAAAAAVGLEEGLTLSQVKTGLEKLEPMSGRMSLEKGPLGTILINDARRANLSSTLVGVETLAEIETNRKIAVIGEMGEMGDYEESGHREVGKAIAKNPPTFLVTVGPATKFVVEEALKGMPNDRVVYTSDVFEAAEKLKEILQPGDFIYLKGSLLKHLERIPLILEGKKVDSDEIASHRYEVYD</sequence>
<gene>
    <name evidence="6" type="ORF">A3F35_02130</name>
</gene>
<evidence type="ECO:0000256" key="3">
    <source>
        <dbReference type="ARBA" id="ARBA00022840"/>
    </source>
</evidence>
<dbReference type="Proteomes" id="UP000178068">
    <property type="component" value="Unassembled WGS sequence"/>
</dbReference>
<dbReference type="Pfam" id="PF02875">
    <property type="entry name" value="Mur_ligase_C"/>
    <property type="match status" value="1"/>
</dbReference>
<evidence type="ECO:0000259" key="4">
    <source>
        <dbReference type="Pfam" id="PF02875"/>
    </source>
</evidence>
<accession>A0A1G1WMC2</accession>